<reference evidence="1" key="1">
    <citation type="submission" date="2018-02" db="EMBL/GenBank/DDBJ databases">
        <title>Rhizophora mucronata_Transcriptome.</title>
        <authorList>
            <person name="Meera S.P."/>
            <person name="Sreeshan A."/>
            <person name="Augustine A."/>
        </authorList>
    </citation>
    <scope>NUCLEOTIDE SEQUENCE</scope>
    <source>
        <tissue evidence="1">Leaf</tissue>
    </source>
</reference>
<dbReference type="EMBL" id="GGEC01080388">
    <property type="protein sequence ID" value="MBX60872.1"/>
    <property type="molecule type" value="Transcribed_RNA"/>
</dbReference>
<dbReference type="AlphaFoldDB" id="A0A2P2Q1P9"/>
<protein>
    <submittedName>
        <fullName evidence="1">Uncharacterized protein</fullName>
    </submittedName>
</protein>
<sequence length="16" mass="1918">MPRRVSVYCFLGDLVY</sequence>
<evidence type="ECO:0000313" key="1">
    <source>
        <dbReference type="EMBL" id="MBX60872.1"/>
    </source>
</evidence>
<name>A0A2P2Q1P9_RHIMU</name>
<organism evidence="1">
    <name type="scientific">Rhizophora mucronata</name>
    <name type="common">Asiatic mangrove</name>
    <dbReference type="NCBI Taxonomy" id="61149"/>
    <lineage>
        <taxon>Eukaryota</taxon>
        <taxon>Viridiplantae</taxon>
        <taxon>Streptophyta</taxon>
        <taxon>Embryophyta</taxon>
        <taxon>Tracheophyta</taxon>
        <taxon>Spermatophyta</taxon>
        <taxon>Magnoliopsida</taxon>
        <taxon>eudicotyledons</taxon>
        <taxon>Gunneridae</taxon>
        <taxon>Pentapetalae</taxon>
        <taxon>rosids</taxon>
        <taxon>fabids</taxon>
        <taxon>Malpighiales</taxon>
        <taxon>Rhizophoraceae</taxon>
        <taxon>Rhizophora</taxon>
    </lineage>
</organism>
<proteinExistence type="predicted"/>
<accession>A0A2P2Q1P9</accession>